<gene>
    <name evidence="3" type="ORF">D2E23_1639</name>
</gene>
<feature type="compositionally biased region" description="Low complexity" evidence="1">
    <location>
        <begin position="82"/>
        <end position="93"/>
    </location>
</feature>
<dbReference type="AlphaFoldDB" id="A0A430FBU8"/>
<feature type="compositionally biased region" description="Low complexity" evidence="1">
    <location>
        <begin position="168"/>
        <end position="204"/>
    </location>
</feature>
<feature type="compositionally biased region" description="Polar residues" evidence="1">
    <location>
        <begin position="1"/>
        <end position="18"/>
    </location>
</feature>
<reference evidence="3 4" key="1">
    <citation type="submission" date="2018-09" db="EMBL/GenBank/DDBJ databases">
        <title>Characterization of the phylogenetic diversity of five novel species belonging to the genus Bifidobacterium.</title>
        <authorList>
            <person name="Lugli G.A."/>
            <person name="Duranti S."/>
            <person name="Milani C."/>
        </authorList>
    </citation>
    <scope>NUCLEOTIDE SEQUENCE [LARGE SCALE GENOMIC DNA]</scope>
    <source>
        <strain evidence="3 4">2028B</strain>
    </source>
</reference>
<dbReference type="EMBL" id="QXGJ01000008">
    <property type="protein sequence ID" value="RSX50316.1"/>
    <property type="molecule type" value="Genomic_DNA"/>
</dbReference>
<feature type="compositionally biased region" description="Polar residues" evidence="1">
    <location>
        <begin position="145"/>
        <end position="160"/>
    </location>
</feature>
<feature type="transmembrane region" description="Helical" evidence="2">
    <location>
        <begin position="258"/>
        <end position="278"/>
    </location>
</feature>
<keyword evidence="2" id="KW-1133">Transmembrane helix</keyword>
<evidence type="ECO:0000256" key="2">
    <source>
        <dbReference type="SAM" id="Phobius"/>
    </source>
</evidence>
<keyword evidence="2" id="KW-0812">Transmembrane</keyword>
<evidence type="ECO:0000313" key="3">
    <source>
        <dbReference type="EMBL" id="RSX50316.1"/>
    </source>
</evidence>
<dbReference type="Proteomes" id="UP000288607">
    <property type="component" value="Unassembled WGS sequence"/>
</dbReference>
<organism evidence="3 4">
    <name type="scientific">Bifidobacterium callimiconis</name>
    <dbReference type="NCBI Taxonomy" id="2306973"/>
    <lineage>
        <taxon>Bacteria</taxon>
        <taxon>Bacillati</taxon>
        <taxon>Actinomycetota</taxon>
        <taxon>Actinomycetes</taxon>
        <taxon>Bifidobacteriales</taxon>
        <taxon>Bifidobacteriaceae</taxon>
        <taxon>Bifidobacterium</taxon>
    </lineage>
</organism>
<protein>
    <submittedName>
        <fullName evidence="3">WAS/WASL-interacting protein family member 1</fullName>
    </submittedName>
</protein>
<keyword evidence="2" id="KW-0472">Membrane</keyword>
<dbReference type="RefSeq" id="WP_126030452.1">
    <property type="nucleotide sequence ID" value="NZ_QXGJ01000008.1"/>
</dbReference>
<evidence type="ECO:0000256" key="1">
    <source>
        <dbReference type="SAM" id="MobiDB-lite"/>
    </source>
</evidence>
<accession>A0A430FBU8</accession>
<evidence type="ECO:0000313" key="4">
    <source>
        <dbReference type="Proteomes" id="UP000288607"/>
    </source>
</evidence>
<proteinExistence type="predicted"/>
<feature type="transmembrane region" description="Helical" evidence="2">
    <location>
        <begin position="284"/>
        <end position="310"/>
    </location>
</feature>
<comment type="caution">
    <text evidence="3">The sequence shown here is derived from an EMBL/GenBank/DDBJ whole genome shotgun (WGS) entry which is preliminary data.</text>
</comment>
<dbReference type="OrthoDB" id="3233118at2"/>
<feature type="compositionally biased region" description="Polar residues" evidence="1">
    <location>
        <begin position="208"/>
        <end position="222"/>
    </location>
</feature>
<keyword evidence="4" id="KW-1185">Reference proteome</keyword>
<sequence>MTNLAPHNQQDPQKTQVMPVNGVTPNDDMPTQTLDPDRIKTQNAPTETMPPVGVNDDVTAGAVGTPITDTVANVDSTDDADVNPADPNANALPTQPIIGKPDVTLAGTEYETGDTTRTDDAPATTDDDSASAGGTYDPFAPIGQAGQSFQTGADQATPTGDGQPAAEQPWTQQTQDQPVQNQQPMNPQEAAWSQQQAAAQGYADEAQRNNYPGSGTAAQATAGPQFQNYPGWNQYAPNMGQPYTPKIEYRKGPSTPTIIWGALVALFALGGLGSSWLFGFSMSLSMWTIFAIVALVVMGVTLVVGGVASAMRRKSRKPKA</sequence>
<feature type="region of interest" description="Disordered" evidence="1">
    <location>
        <begin position="1"/>
        <end position="222"/>
    </location>
</feature>
<name>A0A430FBU8_9BIFI</name>